<keyword evidence="11" id="KW-1185">Reference proteome</keyword>
<dbReference type="PROSITE" id="PS00686">
    <property type="entry name" value="NFYA_HAP2_1"/>
    <property type="match status" value="1"/>
</dbReference>
<evidence type="ECO:0000256" key="7">
    <source>
        <dbReference type="ARBA" id="ARBA00025911"/>
    </source>
</evidence>
<feature type="compositionally biased region" description="Basic and acidic residues" evidence="9">
    <location>
        <begin position="86"/>
        <end position="97"/>
    </location>
</feature>
<comment type="similarity">
    <text evidence="8">Belongs to the NFYA/HAP2 subunit family.</text>
</comment>
<evidence type="ECO:0000256" key="3">
    <source>
        <dbReference type="ARBA" id="ARBA00023125"/>
    </source>
</evidence>
<organism evidence="10 11">
    <name type="scientific">Platanthera guangdongensis</name>
    <dbReference type="NCBI Taxonomy" id="2320717"/>
    <lineage>
        <taxon>Eukaryota</taxon>
        <taxon>Viridiplantae</taxon>
        <taxon>Streptophyta</taxon>
        <taxon>Embryophyta</taxon>
        <taxon>Tracheophyta</taxon>
        <taxon>Spermatophyta</taxon>
        <taxon>Magnoliopsida</taxon>
        <taxon>Liliopsida</taxon>
        <taxon>Asparagales</taxon>
        <taxon>Orchidaceae</taxon>
        <taxon>Orchidoideae</taxon>
        <taxon>Orchideae</taxon>
        <taxon>Orchidinae</taxon>
        <taxon>Platanthera</taxon>
    </lineage>
</organism>
<dbReference type="Proteomes" id="UP001412067">
    <property type="component" value="Unassembled WGS sequence"/>
</dbReference>
<dbReference type="PROSITE" id="PS51152">
    <property type="entry name" value="NFYA_HAP2_2"/>
    <property type="match status" value="1"/>
</dbReference>
<feature type="region of interest" description="Disordered" evidence="9">
    <location>
        <begin position="70"/>
        <end position="100"/>
    </location>
</feature>
<proteinExistence type="inferred from homology"/>
<dbReference type="Gene3D" id="6.10.250.2430">
    <property type="match status" value="1"/>
</dbReference>
<evidence type="ECO:0000313" key="11">
    <source>
        <dbReference type="Proteomes" id="UP001412067"/>
    </source>
</evidence>
<comment type="function">
    <text evidence="8">Component of the sequence-specific heterotrimeric transcription factor (NF-Y) which specifically recognizes a 5'-CCAAT-3' box motif found in the promoters of its target genes.</text>
</comment>
<keyword evidence="6 8" id="KW-0539">Nucleus</keyword>
<keyword evidence="3 8" id="KW-0238">DNA-binding</keyword>
<dbReference type="PRINTS" id="PR00616">
    <property type="entry name" value="CCAATSUBUNTB"/>
</dbReference>
<evidence type="ECO:0000256" key="4">
    <source>
        <dbReference type="ARBA" id="ARBA00023159"/>
    </source>
</evidence>
<comment type="subunit">
    <text evidence="7">Heterotrimeric transcription factor composed of three components, NF-YA, NF-YB and NF-YC. NF-YB and NF-YC must interact and dimerize for NF-YA association and DNA binding.</text>
</comment>
<feature type="compositionally biased region" description="Polar residues" evidence="9">
    <location>
        <begin position="269"/>
        <end position="278"/>
    </location>
</feature>
<keyword evidence="2 8" id="KW-0805">Transcription regulation</keyword>
<evidence type="ECO:0000313" key="10">
    <source>
        <dbReference type="EMBL" id="KAK8937992.1"/>
    </source>
</evidence>
<protein>
    <recommendedName>
        <fullName evidence="8">Nuclear transcription factor Y subunit</fullName>
    </recommendedName>
</protein>
<dbReference type="PANTHER" id="PTHR12632">
    <property type="entry name" value="TRANSCRIPTION FACTOR NF-Y ALPHA-RELATED"/>
    <property type="match status" value="1"/>
</dbReference>
<feature type="compositionally biased region" description="Low complexity" evidence="9">
    <location>
        <begin position="74"/>
        <end position="85"/>
    </location>
</feature>
<accession>A0ABR2LD49</accession>
<comment type="caution">
    <text evidence="10">The sequence shown here is derived from an EMBL/GenBank/DDBJ whole genome shotgun (WGS) entry which is preliminary data.</text>
</comment>
<name>A0ABR2LD49_9ASPA</name>
<dbReference type="EMBL" id="JBBWWR010000021">
    <property type="protein sequence ID" value="KAK8937992.1"/>
    <property type="molecule type" value="Genomic_DNA"/>
</dbReference>
<evidence type="ECO:0000256" key="6">
    <source>
        <dbReference type="ARBA" id="ARBA00023242"/>
    </source>
</evidence>
<evidence type="ECO:0000256" key="2">
    <source>
        <dbReference type="ARBA" id="ARBA00023015"/>
    </source>
</evidence>
<evidence type="ECO:0000256" key="9">
    <source>
        <dbReference type="SAM" id="MobiDB-lite"/>
    </source>
</evidence>
<evidence type="ECO:0000256" key="8">
    <source>
        <dbReference type="RuleBase" id="RU367155"/>
    </source>
</evidence>
<dbReference type="Pfam" id="PF02045">
    <property type="entry name" value="CBFB_NFYA"/>
    <property type="match status" value="1"/>
</dbReference>
<dbReference type="InterPro" id="IPR001289">
    <property type="entry name" value="NFYA"/>
</dbReference>
<feature type="region of interest" description="Disordered" evidence="9">
    <location>
        <begin position="264"/>
        <end position="286"/>
    </location>
</feature>
<sequence>MHCENRKGADMQNMNFKDSQQDFAQSGCNYLSNSIPWWNSGGPHIVLYPTTTNLYANMNSLASNQIKQIGNQMQEQDSSSTQSTEHSYHEVSGKSEDNFNEQSVSIQSGAICVKTVERGDEHTQEEFDQSRPKPNLSAGSSQFFFVPPKLDCNQALAYVPYAYSDAHYAGVMTSYASHAAIHPHMISTPPCSRVALPLPPAGEEPIYVNAKQYHAILRRREHRAKLESQNKIAKNRRKPYLHESRHLHAMKRVRGTGGRFLNTKKLQEQEPQPSQSTGGRHFSVSKPAGPEDGALILFCDVNMLGGNEYFEQRGAGGHAQALTAASASPVL</sequence>
<evidence type="ECO:0000256" key="1">
    <source>
        <dbReference type="ARBA" id="ARBA00004123"/>
    </source>
</evidence>
<dbReference type="InterPro" id="IPR018362">
    <property type="entry name" value="CCAAT-binding_factor_CS"/>
</dbReference>
<gene>
    <name evidence="10" type="primary">NFYA3</name>
    <name evidence="10" type="ORF">KSP40_PGU014847</name>
</gene>
<keyword evidence="5 8" id="KW-0804">Transcription</keyword>
<comment type="subcellular location">
    <subcellularLocation>
        <location evidence="1 8">Nucleus</location>
    </subcellularLocation>
</comment>
<evidence type="ECO:0000256" key="5">
    <source>
        <dbReference type="ARBA" id="ARBA00023163"/>
    </source>
</evidence>
<keyword evidence="4" id="KW-0010">Activator</keyword>
<dbReference type="SMART" id="SM00521">
    <property type="entry name" value="CBF"/>
    <property type="match status" value="1"/>
</dbReference>
<reference evidence="10 11" key="1">
    <citation type="journal article" date="2022" name="Nat. Plants">
        <title>Genomes of leafy and leafless Platanthera orchids illuminate the evolution of mycoheterotrophy.</title>
        <authorList>
            <person name="Li M.H."/>
            <person name="Liu K.W."/>
            <person name="Li Z."/>
            <person name="Lu H.C."/>
            <person name="Ye Q.L."/>
            <person name="Zhang D."/>
            <person name="Wang J.Y."/>
            <person name="Li Y.F."/>
            <person name="Zhong Z.M."/>
            <person name="Liu X."/>
            <person name="Yu X."/>
            <person name="Liu D.K."/>
            <person name="Tu X.D."/>
            <person name="Liu B."/>
            <person name="Hao Y."/>
            <person name="Liao X.Y."/>
            <person name="Jiang Y.T."/>
            <person name="Sun W.H."/>
            <person name="Chen J."/>
            <person name="Chen Y.Q."/>
            <person name="Ai Y."/>
            <person name="Zhai J.W."/>
            <person name="Wu S.S."/>
            <person name="Zhou Z."/>
            <person name="Hsiao Y.Y."/>
            <person name="Wu W.L."/>
            <person name="Chen Y.Y."/>
            <person name="Lin Y.F."/>
            <person name="Hsu J.L."/>
            <person name="Li C.Y."/>
            <person name="Wang Z.W."/>
            <person name="Zhao X."/>
            <person name="Zhong W.Y."/>
            <person name="Ma X.K."/>
            <person name="Ma L."/>
            <person name="Huang J."/>
            <person name="Chen G.Z."/>
            <person name="Huang M.Z."/>
            <person name="Huang L."/>
            <person name="Peng D.H."/>
            <person name="Luo Y.B."/>
            <person name="Zou S.Q."/>
            <person name="Chen S.P."/>
            <person name="Lan S."/>
            <person name="Tsai W.C."/>
            <person name="Van de Peer Y."/>
            <person name="Liu Z.J."/>
        </authorList>
    </citation>
    <scope>NUCLEOTIDE SEQUENCE [LARGE SCALE GENOMIC DNA]</scope>
    <source>
        <strain evidence="10">Lor288</strain>
    </source>
</reference>